<dbReference type="InterPro" id="IPR050807">
    <property type="entry name" value="TransReg_Diox_bact_type"/>
</dbReference>
<feature type="compositionally biased region" description="Pro residues" evidence="2">
    <location>
        <begin position="9"/>
        <end position="23"/>
    </location>
</feature>
<dbReference type="Pfam" id="PF01381">
    <property type="entry name" value="HTH_3"/>
    <property type="match status" value="1"/>
</dbReference>
<comment type="caution">
    <text evidence="4">The sequence shown here is derived from an EMBL/GenBank/DDBJ whole genome shotgun (WGS) entry which is preliminary data.</text>
</comment>
<dbReference type="PROSITE" id="PS50943">
    <property type="entry name" value="HTH_CROC1"/>
    <property type="match status" value="1"/>
</dbReference>
<reference evidence="4 5" key="1">
    <citation type="journal article" date="2019" name="Int. J. Syst. Evol. Microbiol.">
        <title>The Global Catalogue of Microorganisms (GCM) 10K type strain sequencing project: providing services to taxonomists for standard genome sequencing and annotation.</title>
        <authorList>
            <consortium name="The Broad Institute Genomics Platform"/>
            <consortium name="The Broad Institute Genome Sequencing Center for Infectious Disease"/>
            <person name="Wu L."/>
            <person name="Ma J."/>
        </authorList>
    </citation>
    <scope>NUCLEOTIDE SEQUENCE [LARGE SCALE GENOMIC DNA]</scope>
    <source>
        <strain evidence="4 5">JCM 16014</strain>
    </source>
</reference>
<dbReference type="InterPro" id="IPR001387">
    <property type="entry name" value="Cro/C1-type_HTH"/>
</dbReference>
<dbReference type="InterPro" id="IPR013096">
    <property type="entry name" value="Cupin_2"/>
</dbReference>
<dbReference type="Gene3D" id="2.60.120.10">
    <property type="entry name" value="Jelly Rolls"/>
    <property type="match status" value="1"/>
</dbReference>
<evidence type="ECO:0000256" key="2">
    <source>
        <dbReference type="SAM" id="MobiDB-lite"/>
    </source>
</evidence>
<evidence type="ECO:0000313" key="5">
    <source>
        <dbReference type="Proteomes" id="UP001500751"/>
    </source>
</evidence>
<dbReference type="SUPFAM" id="SSF47413">
    <property type="entry name" value="lambda repressor-like DNA-binding domains"/>
    <property type="match status" value="1"/>
</dbReference>
<dbReference type="EMBL" id="BAAAQN010000044">
    <property type="protein sequence ID" value="GAA2047761.1"/>
    <property type="molecule type" value="Genomic_DNA"/>
</dbReference>
<organism evidence="4 5">
    <name type="scientific">Catenulispora yoronensis</name>
    <dbReference type="NCBI Taxonomy" id="450799"/>
    <lineage>
        <taxon>Bacteria</taxon>
        <taxon>Bacillati</taxon>
        <taxon>Actinomycetota</taxon>
        <taxon>Actinomycetes</taxon>
        <taxon>Catenulisporales</taxon>
        <taxon>Catenulisporaceae</taxon>
        <taxon>Catenulispora</taxon>
    </lineage>
</organism>
<dbReference type="PANTHER" id="PTHR46797">
    <property type="entry name" value="HTH-TYPE TRANSCRIPTIONAL REGULATOR"/>
    <property type="match status" value="1"/>
</dbReference>
<protein>
    <submittedName>
        <fullName evidence="4">Helix-turn-helix domain-containing protein</fullName>
    </submittedName>
</protein>
<keyword evidence="5" id="KW-1185">Reference proteome</keyword>
<dbReference type="Proteomes" id="UP001500751">
    <property type="component" value="Unassembled WGS sequence"/>
</dbReference>
<dbReference type="Gene3D" id="1.10.260.40">
    <property type="entry name" value="lambda repressor-like DNA-binding domains"/>
    <property type="match status" value="1"/>
</dbReference>
<dbReference type="Pfam" id="PF07883">
    <property type="entry name" value="Cupin_2"/>
    <property type="match status" value="1"/>
</dbReference>
<dbReference type="CDD" id="cd00093">
    <property type="entry name" value="HTH_XRE"/>
    <property type="match status" value="1"/>
</dbReference>
<sequence>MAAQQDPSPAEPEPSPQLHPQPPDDLAGAFGSNVRRRREEAGLTLEQLSTQSSVSRAMLSKVERGEKSPTIGIASRIAHALDASLSDLIGAPTADTTGVAVVMRKKERPIFRDPETGFERHMVSAAPGAGGAELIVHYLPAHISMGLLPAYPPGTEKQVVVLKGTLTVATGGITETLDTGDSLFFQADVEHGFANRTDTPCEYIMVITRRPRP</sequence>
<dbReference type="PANTHER" id="PTHR46797:SF10">
    <property type="entry name" value="BLR1115 PROTEIN"/>
    <property type="match status" value="1"/>
</dbReference>
<dbReference type="InterPro" id="IPR010982">
    <property type="entry name" value="Lambda_DNA-bd_dom_sf"/>
</dbReference>
<evidence type="ECO:0000313" key="4">
    <source>
        <dbReference type="EMBL" id="GAA2047761.1"/>
    </source>
</evidence>
<dbReference type="SUPFAM" id="SSF51182">
    <property type="entry name" value="RmlC-like cupins"/>
    <property type="match status" value="1"/>
</dbReference>
<proteinExistence type="predicted"/>
<accession>A0ABN2V3H3</accession>
<name>A0ABN2V3H3_9ACTN</name>
<keyword evidence="1" id="KW-0238">DNA-binding</keyword>
<dbReference type="RefSeq" id="WP_344669158.1">
    <property type="nucleotide sequence ID" value="NZ_BAAAQN010000044.1"/>
</dbReference>
<evidence type="ECO:0000256" key="1">
    <source>
        <dbReference type="ARBA" id="ARBA00023125"/>
    </source>
</evidence>
<feature type="region of interest" description="Disordered" evidence="2">
    <location>
        <begin position="1"/>
        <end position="41"/>
    </location>
</feature>
<dbReference type="CDD" id="cd02209">
    <property type="entry name" value="cupin_XRE_C"/>
    <property type="match status" value="1"/>
</dbReference>
<gene>
    <name evidence="4" type="ORF">GCM10009839_61280</name>
</gene>
<dbReference type="SMART" id="SM00530">
    <property type="entry name" value="HTH_XRE"/>
    <property type="match status" value="1"/>
</dbReference>
<dbReference type="InterPro" id="IPR011051">
    <property type="entry name" value="RmlC_Cupin_sf"/>
</dbReference>
<dbReference type="InterPro" id="IPR014710">
    <property type="entry name" value="RmlC-like_jellyroll"/>
</dbReference>
<evidence type="ECO:0000259" key="3">
    <source>
        <dbReference type="PROSITE" id="PS50943"/>
    </source>
</evidence>
<feature type="domain" description="HTH cro/C1-type" evidence="3">
    <location>
        <begin position="34"/>
        <end position="88"/>
    </location>
</feature>